<reference evidence="2" key="1">
    <citation type="journal article" date="2020" name="Stud. Mycol.">
        <title>101 Dothideomycetes genomes: a test case for predicting lifestyles and emergence of pathogens.</title>
        <authorList>
            <person name="Haridas S."/>
            <person name="Albert R."/>
            <person name="Binder M."/>
            <person name="Bloem J."/>
            <person name="Labutti K."/>
            <person name="Salamov A."/>
            <person name="Andreopoulos B."/>
            <person name="Baker S."/>
            <person name="Barry K."/>
            <person name="Bills G."/>
            <person name="Bluhm B."/>
            <person name="Cannon C."/>
            <person name="Castanera R."/>
            <person name="Culley D."/>
            <person name="Daum C."/>
            <person name="Ezra D."/>
            <person name="Gonzalez J."/>
            <person name="Henrissat B."/>
            <person name="Kuo A."/>
            <person name="Liang C."/>
            <person name="Lipzen A."/>
            <person name="Lutzoni F."/>
            <person name="Magnuson J."/>
            <person name="Mondo S."/>
            <person name="Nolan M."/>
            <person name="Ohm R."/>
            <person name="Pangilinan J."/>
            <person name="Park H.-J."/>
            <person name="Ramirez L."/>
            <person name="Alfaro M."/>
            <person name="Sun H."/>
            <person name="Tritt A."/>
            <person name="Yoshinaga Y."/>
            <person name="Zwiers L.-H."/>
            <person name="Turgeon B."/>
            <person name="Goodwin S."/>
            <person name="Spatafora J."/>
            <person name="Crous P."/>
            <person name="Grigoriev I."/>
        </authorList>
    </citation>
    <scope>NUCLEOTIDE SEQUENCE</scope>
    <source>
        <strain evidence="2">CBS 121739</strain>
    </source>
</reference>
<keyword evidence="3" id="KW-1185">Reference proteome</keyword>
<organism evidence="2 3">
    <name type="scientific">Pseudovirgaria hyperparasitica</name>
    <dbReference type="NCBI Taxonomy" id="470096"/>
    <lineage>
        <taxon>Eukaryota</taxon>
        <taxon>Fungi</taxon>
        <taxon>Dikarya</taxon>
        <taxon>Ascomycota</taxon>
        <taxon>Pezizomycotina</taxon>
        <taxon>Dothideomycetes</taxon>
        <taxon>Dothideomycetes incertae sedis</taxon>
        <taxon>Acrospermales</taxon>
        <taxon>Acrospermaceae</taxon>
        <taxon>Pseudovirgaria</taxon>
    </lineage>
</organism>
<dbReference type="EMBL" id="ML996566">
    <property type="protein sequence ID" value="KAF2762232.1"/>
    <property type="molecule type" value="Genomic_DNA"/>
</dbReference>
<proteinExistence type="predicted"/>
<sequence length="195" mass="21662">MFSLALYLPQSASPPSPPFNSNTDFELQTYSVSTAHSPRSSRDHPRSGVAGERYEIFDVPCAGAHGLRFPEPAHVDVRYGLTTRDDTQKRYSGALRGTSIQHRVLREHAQSRQGLATEERHLQPKKHGAPNNSHRHKHTSSKVTVIGEPFHVVEGVKAVSVIEVKELSHQIEKELLTGPGPDHLQGTEHRKSPVH</sequence>
<accession>A0A6A6WHF4</accession>
<gene>
    <name evidence="2" type="ORF">EJ05DRAFT_497093</name>
</gene>
<feature type="region of interest" description="Disordered" evidence="1">
    <location>
        <begin position="174"/>
        <end position="195"/>
    </location>
</feature>
<feature type="region of interest" description="Disordered" evidence="1">
    <location>
        <begin position="106"/>
        <end position="141"/>
    </location>
</feature>
<feature type="compositionally biased region" description="Basic and acidic residues" evidence="1">
    <location>
        <begin position="185"/>
        <end position="195"/>
    </location>
</feature>
<evidence type="ECO:0000256" key="1">
    <source>
        <dbReference type="SAM" id="MobiDB-lite"/>
    </source>
</evidence>
<dbReference type="Proteomes" id="UP000799437">
    <property type="component" value="Unassembled WGS sequence"/>
</dbReference>
<protein>
    <submittedName>
        <fullName evidence="2">Uncharacterized protein</fullName>
    </submittedName>
</protein>
<feature type="compositionally biased region" description="Basic residues" evidence="1">
    <location>
        <begin position="123"/>
        <end position="140"/>
    </location>
</feature>
<dbReference type="GeneID" id="54487554"/>
<evidence type="ECO:0000313" key="3">
    <source>
        <dbReference type="Proteomes" id="UP000799437"/>
    </source>
</evidence>
<dbReference type="RefSeq" id="XP_033604683.1">
    <property type="nucleotide sequence ID" value="XM_033746500.1"/>
</dbReference>
<evidence type="ECO:0000313" key="2">
    <source>
        <dbReference type="EMBL" id="KAF2762232.1"/>
    </source>
</evidence>
<dbReference type="AlphaFoldDB" id="A0A6A6WHF4"/>
<name>A0A6A6WHF4_9PEZI</name>